<evidence type="ECO:0000313" key="3">
    <source>
        <dbReference type="Proteomes" id="UP000037035"/>
    </source>
</evidence>
<organism evidence="2 3">
    <name type="scientific">Puccinia sorghi</name>
    <dbReference type="NCBI Taxonomy" id="27349"/>
    <lineage>
        <taxon>Eukaryota</taxon>
        <taxon>Fungi</taxon>
        <taxon>Dikarya</taxon>
        <taxon>Basidiomycota</taxon>
        <taxon>Pucciniomycotina</taxon>
        <taxon>Pucciniomycetes</taxon>
        <taxon>Pucciniales</taxon>
        <taxon>Pucciniaceae</taxon>
        <taxon>Puccinia</taxon>
    </lineage>
</organism>
<feature type="compositionally biased region" description="Basic and acidic residues" evidence="1">
    <location>
        <begin position="202"/>
        <end position="220"/>
    </location>
</feature>
<dbReference type="Proteomes" id="UP000037035">
    <property type="component" value="Unassembled WGS sequence"/>
</dbReference>
<dbReference type="VEuPathDB" id="FungiDB:VP01_9168g1"/>
<protein>
    <submittedName>
        <fullName evidence="2">Uncharacterized protein</fullName>
    </submittedName>
</protein>
<feature type="non-terminal residue" evidence="2">
    <location>
        <position position="244"/>
    </location>
</feature>
<comment type="caution">
    <text evidence="2">The sequence shown here is derived from an EMBL/GenBank/DDBJ whole genome shotgun (WGS) entry which is preliminary data.</text>
</comment>
<feature type="non-terminal residue" evidence="2">
    <location>
        <position position="1"/>
    </location>
</feature>
<name>A0A0L6U7F5_9BASI</name>
<feature type="region of interest" description="Disordered" evidence="1">
    <location>
        <begin position="200"/>
        <end position="223"/>
    </location>
</feature>
<gene>
    <name evidence="2" type="ORF">VP01_9168g1</name>
</gene>
<reference evidence="2 3" key="1">
    <citation type="submission" date="2015-08" db="EMBL/GenBank/DDBJ databases">
        <title>Next Generation Sequencing and Analysis of the Genome of Puccinia sorghi L Schw, the Causal Agent of Maize Common Rust.</title>
        <authorList>
            <person name="Rochi L."/>
            <person name="Burguener G."/>
            <person name="Darino M."/>
            <person name="Turjanski A."/>
            <person name="Kreff E."/>
            <person name="Dieguez M.J."/>
            <person name="Sacco F."/>
        </authorList>
    </citation>
    <scope>NUCLEOTIDE SEQUENCE [LARGE SCALE GENOMIC DNA]</scope>
    <source>
        <strain evidence="2 3">RO10H11247</strain>
    </source>
</reference>
<accession>A0A0L6U7F5</accession>
<dbReference type="EMBL" id="LAVV01014791">
    <property type="protein sequence ID" value="KNZ44439.1"/>
    <property type="molecule type" value="Genomic_DNA"/>
</dbReference>
<proteinExistence type="predicted"/>
<evidence type="ECO:0000313" key="2">
    <source>
        <dbReference type="EMBL" id="KNZ44439.1"/>
    </source>
</evidence>
<dbReference type="OrthoDB" id="2518602at2759"/>
<evidence type="ECO:0000256" key="1">
    <source>
        <dbReference type="SAM" id="MobiDB-lite"/>
    </source>
</evidence>
<keyword evidence="3" id="KW-1185">Reference proteome</keyword>
<dbReference type="AlphaFoldDB" id="A0A0L6U7F5"/>
<sequence length="244" mass="27646">IIIGDNEGGSSKTNIPKLDKTNYLHGSMRMKAHLRHKGLIKYIMEVPAVLAEAAAKAVNRKHTETVDILMNYVSETVFEAIVTPDNEENPYKILNSIVFWYDLTSVNRKGWVWYEYRGVLKDFIANMHRMLTEIALVKLGVPDNILSFSILAKLSEDLYNMVDNIIINEIIVESPNATLTKLQEIVHLEESRRSKLVALSKPTEKAAEEQGRRNLVKDHTGPLANTTRRRQVTMLTTAGNCIRS</sequence>